<dbReference type="Pfam" id="PF18267">
    <property type="entry name" value="Rubredoxin_C"/>
    <property type="match status" value="1"/>
</dbReference>
<dbReference type="CDD" id="cd19944">
    <property type="entry name" value="NirB_Fer2_BFD-like_2"/>
    <property type="match status" value="1"/>
</dbReference>
<accession>A0A1I2I390</accession>
<feature type="domain" description="NADH-rubredoxin oxidoreductase C-terminal" evidence="25">
    <location>
        <begin position="330"/>
        <end position="396"/>
    </location>
</feature>
<dbReference type="InterPro" id="IPR012744">
    <property type="entry name" value="Nitri_red_NirB"/>
</dbReference>
<evidence type="ECO:0000256" key="17">
    <source>
        <dbReference type="ARBA" id="ARBA00034078"/>
    </source>
</evidence>
<organism evidence="26 27">
    <name type="scientific">Flavimobilis marinus</name>
    <dbReference type="NCBI Taxonomy" id="285351"/>
    <lineage>
        <taxon>Bacteria</taxon>
        <taxon>Bacillati</taxon>
        <taxon>Actinomycetota</taxon>
        <taxon>Actinomycetes</taxon>
        <taxon>Micrococcales</taxon>
        <taxon>Jonesiaceae</taxon>
        <taxon>Flavimobilis</taxon>
    </lineage>
</organism>
<comment type="catalytic activity">
    <reaction evidence="18">
        <text>hydrogen sulfide + 6 oxidized [2Fe-2S]-[ferredoxin] + 3 H2O = sulfite + 6 reduced [2Fe-2S]-[ferredoxin] + 7 H(+)</text>
        <dbReference type="Rhea" id="RHEA:23132"/>
        <dbReference type="Rhea" id="RHEA-COMP:10000"/>
        <dbReference type="Rhea" id="RHEA-COMP:10001"/>
        <dbReference type="ChEBI" id="CHEBI:15377"/>
        <dbReference type="ChEBI" id="CHEBI:15378"/>
        <dbReference type="ChEBI" id="CHEBI:17359"/>
        <dbReference type="ChEBI" id="CHEBI:29919"/>
        <dbReference type="ChEBI" id="CHEBI:33737"/>
        <dbReference type="ChEBI" id="CHEBI:33738"/>
        <dbReference type="EC" id="1.8.7.1"/>
    </reaction>
</comment>
<dbReference type="InterPro" id="IPR041575">
    <property type="entry name" value="Rubredoxin_C"/>
</dbReference>
<dbReference type="PRINTS" id="PR00368">
    <property type="entry name" value="FADPNR"/>
</dbReference>
<evidence type="ECO:0000256" key="2">
    <source>
        <dbReference type="ARBA" id="ARBA00003247"/>
    </source>
</evidence>
<dbReference type="Pfam" id="PF01077">
    <property type="entry name" value="NIR_SIR"/>
    <property type="match status" value="1"/>
</dbReference>
<evidence type="ECO:0000256" key="4">
    <source>
        <dbReference type="ARBA" id="ARBA00010429"/>
    </source>
</evidence>
<comment type="cofactor">
    <cofactor evidence="1 19">
        <name>FAD</name>
        <dbReference type="ChEBI" id="CHEBI:57692"/>
    </cofactor>
</comment>
<dbReference type="Gene3D" id="3.30.413.10">
    <property type="entry name" value="Sulfite Reductase Hemoprotein, domain 1"/>
    <property type="match status" value="1"/>
</dbReference>
<dbReference type="EMBL" id="FONZ01000006">
    <property type="protein sequence ID" value="SFF36118.1"/>
    <property type="molecule type" value="Genomic_DNA"/>
</dbReference>
<dbReference type="InterPro" id="IPR017121">
    <property type="entry name" value="Nitrite_Rdtase_lsu"/>
</dbReference>
<dbReference type="Gene3D" id="3.30.390.30">
    <property type="match status" value="1"/>
</dbReference>
<feature type="domain" description="Nitrite/sulphite reductase 4Fe-4S" evidence="21">
    <location>
        <begin position="636"/>
        <end position="772"/>
    </location>
</feature>
<evidence type="ECO:0000256" key="3">
    <source>
        <dbReference type="ARBA" id="ARBA00005096"/>
    </source>
</evidence>
<evidence type="ECO:0000256" key="1">
    <source>
        <dbReference type="ARBA" id="ARBA00001974"/>
    </source>
</evidence>
<comment type="cofactor">
    <cofactor evidence="20">
        <name>[4Fe-4S] cluster</name>
        <dbReference type="ChEBI" id="CHEBI:49883"/>
    </cofactor>
    <text evidence="20">Binds 1 [4Fe-4S] cluster per subunit.</text>
</comment>
<dbReference type="PRINTS" id="PR00411">
    <property type="entry name" value="PNDRDTASEI"/>
</dbReference>
<feature type="binding site" evidence="20">
    <location>
        <position position="689"/>
    </location>
    <ligand>
        <name>[4Fe-4S] cluster</name>
        <dbReference type="ChEBI" id="CHEBI:49883"/>
    </ligand>
</feature>
<dbReference type="GO" id="GO:0051537">
    <property type="term" value="F:2 iron, 2 sulfur cluster binding"/>
    <property type="evidence" value="ECO:0007669"/>
    <property type="project" value="UniProtKB-KW"/>
</dbReference>
<comment type="function">
    <text evidence="2">Catalyzes the reduction of sulfite to sulfide, a step in the biosynthesis of sulfur-containing amino acids and cofactors.</text>
</comment>
<evidence type="ECO:0000256" key="15">
    <source>
        <dbReference type="ARBA" id="ARBA00023014"/>
    </source>
</evidence>
<dbReference type="InterPro" id="IPR023753">
    <property type="entry name" value="FAD/NAD-binding_dom"/>
</dbReference>
<feature type="binding site" evidence="20">
    <location>
        <position position="651"/>
    </location>
    <ligand>
        <name>[4Fe-4S] cluster</name>
        <dbReference type="ChEBI" id="CHEBI:49883"/>
    </ligand>
</feature>
<dbReference type="InterPro" id="IPR007419">
    <property type="entry name" value="BFD-like_2Fe2S-bd_dom"/>
</dbReference>
<dbReference type="InterPro" id="IPR016156">
    <property type="entry name" value="FAD/NAD-linked_Rdtase_dimer_sf"/>
</dbReference>
<dbReference type="Gene3D" id="1.10.10.1100">
    <property type="entry name" value="BFD-like [2Fe-2S]-binding domain"/>
    <property type="match status" value="1"/>
</dbReference>
<evidence type="ECO:0000313" key="26">
    <source>
        <dbReference type="EMBL" id="SFF36118.1"/>
    </source>
</evidence>
<evidence type="ECO:0000256" key="11">
    <source>
        <dbReference type="ARBA" id="ARBA00022784"/>
    </source>
</evidence>
<gene>
    <name evidence="26" type="ORF">SAMN04488035_2667</name>
</gene>
<feature type="domain" description="FAD/NAD(P)-binding" evidence="24">
    <location>
        <begin position="8"/>
        <end position="295"/>
    </location>
</feature>
<dbReference type="Pfam" id="PF07992">
    <property type="entry name" value="Pyr_redox_2"/>
    <property type="match status" value="1"/>
</dbReference>
<evidence type="ECO:0000256" key="13">
    <source>
        <dbReference type="ARBA" id="ARBA00023002"/>
    </source>
</evidence>
<dbReference type="Proteomes" id="UP000198520">
    <property type="component" value="Unassembled WGS sequence"/>
</dbReference>
<keyword evidence="27" id="KW-1185">Reference proteome</keyword>
<dbReference type="PRINTS" id="PR00397">
    <property type="entry name" value="SIROHAEM"/>
</dbReference>
<evidence type="ECO:0000313" key="27">
    <source>
        <dbReference type="Proteomes" id="UP000198520"/>
    </source>
</evidence>
<dbReference type="GO" id="GO:0042128">
    <property type="term" value="P:nitrate assimilation"/>
    <property type="evidence" value="ECO:0007669"/>
    <property type="project" value="UniProtKB-UniRule"/>
</dbReference>
<dbReference type="NCBIfam" id="NF011565">
    <property type="entry name" value="PRK14989.1"/>
    <property type="match status" value="1"/>
</dbReference>
<evidence type="ECO:0000256" key="18">
    <source>
        <dbReference type="ARBA" id="ARBA00049518"/>
    </source>
</evidence>
<dbReference type="SUPFAM" id="SSF51905">
    <property type="entry name" value="FAD/NAD(P)-binding domain"/>
    <property type="match status" value="2"/>
</dbReference>
<keyword evidence="14 20" id="KW-0408">Iron</keyword>
<sequence>MSTQTPGRVVVVGGGMVAHKFADELCRTSPDGDWTLTVIGDEPSAPYDRVHLSEYFDGRSPEALVMDQTPWSDPRVTLVIGDAVDRLDLDQRAVVTRSGRVEPYDNLVLATGSWAWTPRTEGTDLPGVFSYRTMADVVGLREWIALRSEKLGRPLSGAVVGGGVLGLEAAAALQKLGASATVVEFADRLMNVQLDAGGGEALRVLITDMGIDVRTATGATRLGPAGDGPVATMDLSDGSTIPADVVVFSTGIRPRDRLARESGLAIGDRGGVVVGPTCRTSDTAVWAIGECASFENEATGLVAPGNAMAEVVVDQLFGGRKTYERFPEGTKLKGVGIDAASFGDIFALTPGALEVSFSDPVAKTYKKLVVSDDAQTLLGGVFVGDIALYSSLRPLLDRPLGADPSAFLAPEGGGGLPSVDLPDDVVVCSCANVTAGTVRDAVTHQGCMNVGDVKACTKAGTVCGSCVPLLTKIVNTTLEKNGIAVSRAMCEHFEMGRAELFELVRHEGLRTFTEVIGAHGTGRGCAVCKPVVASILSSLGFGHVLEREHAAIQDTNDHVLANMQKDGTYSVVPRVPGGEITPERLMVLGEVAQEFGLHTRITGAQRIAMFGARIDQLPDIWKRLVDAGFESGQAYGKSLRAVKSCVGQAWCRFGVQDSVGMAVKIEMRYRGLRSPHKFKIGVSGCARECAEARGKDVGVIATEKGWNVYVGGNGGFTPRHADLLAEDLDDDGLIRVIDRFLAFYIRSADRLQRTAPWVAEYPGGIPELRKVLVDDVLGIGAELDASMAEHVESYEDEWRATLDDPEKLRRFVSFVNAPDQHDPDLAYTSERGQVRPARPGEKADNNPVIARHLEVRK</sequence>
<comment type="cofactor">
    <cofactor evidence="17">
        <name>[2Fe-2S] cluster</name>
        <dbReference type="ChEBI" id="CHEBI:190135"/>
    </cofactor>
</comment>
<reference evidence="27" key="1">
    <citation type="submission" date="2016-10" db="EMBL/GenBank/DDBJ databases">
        <authorList>
            <person name="Varghese N."/>
            <person name="Submissions S."/>
        </authorList>
    </citation>
    <scope>NUCLEOTIDE SEQUENCE [LARGE SCALE GENOMIC DNA]</scope>
    <source>
        <strain evidence="27">DSM 19083</strain>
    </source>
</reference>
<dbReference type="InterPro" id="IPR006067">
    <property type="entry name" value="NO2/SO3_Rdtase_4Fe4S_dom"/>
</dbReference>
<dbReference type="InterPro" id="IPR045854">
    <property type="entry name" value="NO2/SO3_Rdtase_4Fe4S_sf"/>
</dbReference>
<evidence type="ECO:0000256" key="9">
    <source>
        <dbReference type="ARBA" id="ARBA00022714"/>
    </source>
</evidence>
<dbReference type="GO" id="GO:0050660">
    <property type="term" value="F:flavin adenine dinucleotide binding"/>
    <property type="evidence" value="ECO:0007669"/>
    <property type="project" value="UniProtKB-UniRule"/>
</dbReference>
<dbReference type="Pfam" id="PF04324">
    <property type="entry name" value="Fer2_BFD"/>
    <property type="match status" value="1"/>
</dbReference>
<keyword evidence="13" id="KW-0560">Oxidoreductase</keyword>
<dbReference type="EC" id="1.8.7.1" evidence="5"/>
<comment type="pathway">
    <text evidence="3">Nitrogen metabolism; nitrate reduction (assimilation).</text>
</comment>
<evidence type="ECO:0000256" key="7">
    <source>
        <dbReference type="ARBA" id="ARBA00022617"/>
    </source>
</evidence>
<dbReference type="GO" id="GO:0050661">
    <property type="term" value="F:NADP binding"/>
    <property type="evidence" value="ECO:0007669"/>
    <property type="project" value="UniProtKB-UniRule"/>
</dbReference>
<comment type="similarity">
    <text evidence="4">Belongs to the nitrite and sulfite reductase 4Fe-4S domain family.</text>
</comment>
<dbReference type="NCBIfam" id="TIGR02374">
    <property type="entry name" value="nitri_red_nirB"/>
    <property type="match status" value="1"/>
</dbReference>
<feature type="binding site" evidence="20">
    <location>
        <position position="685"/>
    </location>
    <ligand>
        <name>[4Fe-4S] cluster</name>
        <dbReference type="ChEBI" id="CHEBI:49883"/>
    </ligand>
</feature>
<dbReference type="InterPro" id="IPR036136">
    <property type="entry name" value="Nit/Sulf_reduc_fer-like_dom_sf"/>
</dbReference>
<keyword evidence="9" id="KW-0001">2Fe-2S</keyword>
<keyword evidence="11" id="KW-0883">Thioether bond</keyword>
<dbReference type="GO" id="GO:0046872">
    <property type="term" value="F:metal ion binding"/>
    <property type="evidence" value="ECO:0007669"/>
    <property type="project" value="UniProtKB-KW"/>
</dbReference>
<keyword evidence="15 20" id="KW-0411">Iron-sulfur</keyword>
<dbReference type="OrthoDB" id="9768666at2"/>
<keyword evidence="12 19" id="KW-0274">FAD</keyword>
<dbReference type="PIRSF" id="PIRSF037149">
    <property type="entry name" value="NirB"/>
    <property type="match status" value="1"/>
</dbReference>
<dbReference type="PROSITE" id="PS00365">
    <property type="entry name" value="NIR_SIR"/>
    <property type="match status" value="1"/>
</dbReference>
<feature type="binding site" evidence="20">
    <location>
        <position position="645"/>
    </location>
    <ligand>
        <name>[4Fe-4S] cluster</name>
        <dbReference type="ChEBI" id="CHEBI:49883"/>
    </ligand>
</feature>
<feature type="binding site" description="axial binding residue" evidence="20">
    <location>
        <position position="689"/>
    </location>
    <ligand>
        <name>siroheme</name>
        <dbReference type="ChEBI" id="CHEBI:60052"/>
    </ligand>
    <ligandPart>
        <name>Fe</name>
        <dbReference type="ChEBI" id="CHEBI:18248"/>
    </ligandPart>
</feature>
<dbReference type="AlphaFoldDB" id="A0A1I2I390"/>
<dbReference type="Gene3D" id="3.50.50.60">
    <property type="entry name" value="FAD/NAD(P)-binding domain"/>
    <property type="match status" value="2"/>
</dbReference>
<name>A0A1I2I390_9MICO</name>
<keyword evidence="10 20" id="KW-0479">Metal-binding</keyword>
<evidence type="ECO:0000259" key="21">
    <source>
        <dbReference type="Pfam" id="PF01077"/>
    </source>
</evidence>
<dbReference type="UniPathway" id="UPA00653"/>
<feature type="domain" description="BFD-like [2Fe-2S]-binding" evidence="23">
    <location>
        <begin position="426"/>
        <end position="474"/>
    </location>
</feature>
<dbReference type="GO" id="GO:0098809">
    <property type="term" value="F:nitrite reductase activity"/>
    <property type="evidence" value="ECO:0007669"/>
    <property type="project" value="InterPro"/>
</dbReference>
<evidence type="ECO:0000256" key="19">
    <source>
        <dbReference type="PIRNR" id="PIRNR037149"/>
    </source>
</evidence>
<evidence type="ECO:0000256" key="20">
    <source>
        <dbReference type="PIRSR" id="PIRSR037149-1"/>
    </source>
</evidence>
<dbReference type="STRING" id="285351.SAMN04488035_2667"/>
<evidence type="ECO:0000259" key="25">
    <source>
        <dbReference type="Pfam" id="PF18267"/>
    </source>
</evidence>
<feature type="domain" description="Nitrite/Sulfite reductase ferredoxin-like" evidence="22">
    <location>
        <begin position="564"/>
        <end position="625"/>
    </location>
</feature>
<evidence type="ECO:0000259" key="23">
    <source>
        <dbReference type="Pfam" id="PF04324"/>
    </source>
</evidence>
<evidence type="ECO:0000256" key="16">
    <source>
        <dbReference type="ARBA" id="ARBA00023063"/>
    </source>
</evidence>
<protein>
    <recommendedName>
        <fullName evidence="5">assimilatory sulfite reductase (ferredoxin)</fullName>
        <ecNumber evidence="5">1.8.7.1</ecNumber>
    </recommendedName>
</protein>
<dbReference type="InterPro" id="IPR041854">
    <property type="entry name" value="BFD-like_2Fe2S-bd_dom_sf"/>
</dbReference>
<keyword evidence="6 20" id="KW-0004">4Fe-4S</keyword>
<evidence type="ECO:0000259" key="22">
    <source>
        <dbReference type="Pfam" id="PF03460"/>
    </source>
</evidence>
<keyword evidence="7 20" id="KW-0349">Heme</keyword>
<dbReference type="SUPFAM" id="SSF55124">
    <property type="entry name" value="Nitrite/Sulfite reductase N-terminal domain-like"/>
    <property type="match status" value="1"/>
</dbReference>
<evidence type="ECO:0000256" key="14">
    <source>
        <dbReference type="ARBA" id="ARBA00023004"/>
    </source>
</evidence>
<dbReference type="GO" id="GO:0051539">
    <property type="term" value="F:4 iron, 4 sulfur cluster binding"/>
    <property type="evidence" value="ECO:0007669"/>
    <property type="project" value="UniProtKB-KW"/>
</dbReference>
<evidence type="ECO:0000256" key="12">
    <source>
        <dbReference type="ARBA" id="ARBA00022827"/>
    </source>
</evidence>
<dbReference type="InterPro" id="IPR036188">
    <property type="entry name" value="FAD/NAD-bd_sf"/>
</dbReference>
<dbReference type="PANTHER" id="PTHR43809">
    <property type="entry name" value="NITRITE REDUCTASE (NADH) LARGE SUBUNIT"/>
    <property type="match status" value="1"/>
</dbReference>
<dbReference type="PANTHER" id="PTHR43809:SF1">
    <property type="entry name" value="NITRITE REDUCTASE (NADH) LARGE SUBUNIT"/>
    <property type="match status" value="1"/>
</dbReference>
<dbReference type="Pfam" id="PF03460">
    <property type="entry name" value="NIR_SIR_ferr"/>
    <property type="match status" value="1"/>
</dbReference>
<evidence type="ECO:0000256" key="10">
    <source>
        <dbReference type="ARBA" id="ARBA00022723"/>
    </source>
</evidence>
<dbReference type="InterPro" id="IPR006066">
    <property type="entry name" value="NO2/SO3_Rdtase_FeS/sirohaem_BS"/>
</dbReference>
<dbReference type="InterPro" id="IPR005117">
    <property type="entry name" value="NiRdtase/SiRdtase_haem-b_fer"/>
</dbReference>
<comment type="cofactor">
    <cofactor evidence="20">
        <name>siroheme</name>
        <dbReference type="ChEBI" id="CHEBI:60052"/>
    </cofactor>
    <text evidence="20">Binds 1 siroheme per subunit.</text>
</comment>
<dbReference type="SUPFAM" id="SSF56014">
    <property type="entry name" value="Nitrite and sulphite reductase 4Fe-4S domain-like"/>
    <property type="match status" value="1"/>
</dbReference>
<dbReference type="GO" id="GO:0020037">
    <property type="term" value="F:heme binding"/>
    <property type="evidence" value="ECO:0007669"/>
    <property type="project" value="InterPro"/>
</dbReference>
<evidence type="ECO:0000256" key="5">
    <source>
        <dbReference type="ARBA" id="ARBA00012353"/>
    </source>
</evidence>
<keyword evidence="16 19" id="KW-0534">Nitrate assimilation</keyword>
<dbReference type="InterPro" id="IPR052034">
    <property type="entry name" value="NasD-like"/>
</dbReference>
<evidence type="ECO:0000259" key="24">
    <source>
        <dbReference type="Pfam" id="PF07992"/>
    </source>
</evidence>
<dbReference type="FunFam" id="3.30.413.10:FF:000007">
    <property type="entry name" value="Nitrite reductase [NAD(P)H] large subunit"/>
    <property type="match status" value="1"/>
</dbReference>
<dbReference type="GO" id="GO:0050311">
    <property type="term" value="F:sulfite reductase (ferredoxin) activity"/>
    <property type="evidence" value="ECO:0007669"/>
    <property type="project" value="UniProtKB-EC"/>
</dbReference>
<proteinExistence type="inferred from homology"/>
<dbReference type="RefSeq" id="WP_093379765.1">
    <property type="nucleotide sequence ID" value="NZ_BNAN01000001.1"/>
</dbReference>
<evidence type="ECO:0000256" key="6">
    <source>
        <dbReference type="ARBA" id="ARBA00022485"/>
    </source>
</evidence>
<keyword evidence="8 19" id="KW-0285">Flavoprotein</keyword>
<evidence type="ECO:0000256" key="8">
    <source>
        <dbReference type="ARBA" id="ARBA00022630"/>
    </source>
</evidence>